<keyword evidence="3" id="KW-1185">Reference proteome</keyword>
<sequence length="101" mass="12299">MDEQKQIDHSIKEEQLSNEILKLKIGQLRIEILKLKIEQLRHHNLHLEKKMELDQEKLIHTKELDEKRLRVEKKRLTSQFVLTTWIMINCFVILMIFLDII</sequence>
<feature type="transmembrane region" description="Helical" evidence="1">
    <location>
        <begin position="76"/>
        <end position="98"/>
    </location>
</feature>
<accession>A0A4R3LBR3</accession>
<reference evidence="2 3" key="1">
    <citation type="submission" date="2019-03" db="EMBL/GenBank/DDBJ databases">
        <title>Genomic Encyclopedia of Type Strains, Phase IV (KMG-IV): sequencing the most valuable type-strain genomes for metagenomic binning, comparative biology and taxonomic classification.</title>
        <authorList>
            <person name="Goeker M."/>
        </authorList>
    </citation>
    <scope>NUCLEOTIDE SEQUENCE [LARGE SCALE GENOMIC DNA]</scope>
    <source>
        <strain evidence="2 3">DSM 45707</strain>
    </source>
</reference>
<evidence type="ECO:0000256" key="1">
    <source>
        <dbReference type="SAM" id="Phobius"/>
    </source>
</evidence>
<dbReference type="AlphaFoldDB" id="A0A4R3LBR3"/>
<comment type="caution">
    <text evidence="2">The sequence shown here is derived from an EMBL/GenBank/DDBJ whole genome shotgun (WGS) entry which is preliminary data.</text>
</comment>
<gene>
    <name evidence="2" type="ORF">EDD58_102324</name>
</gene>
<keyword evidence="1" id="KW-1133">Transmembrane helix</keyword>
<proteinExistence type="predicted"/>
<keyword evidence="1" id="KW-0472">Membrane</keyword>
<dbReference type="Proteomes" id="UP000294937">
    <property type="component" value="Unassembled WGS sequence"/>
</dbReference>
<name>A0A4R3LBR3_9BACL</name>
<dbReference type="EMBL" id="SMAG01000002">
    <property type="protein sequence ID" value="TCS95744.1"/>
    <property type="molecule type" value="Genomic_DNA"/>
</dbReference>
<organism evidence="2 3">
    <name type="scientific">Hazenella coriacea</name>
    <dbReference type="NCBI Taxonomy" id="1179467"/>
    <lineage>
        <taxon>Bacteria</taxon>
        <taxon>Bacillati</taxon>
        <taxon>Bacillota</taxon>
        <taxon>Bacilli</taxon>
        <taxon>Bacillales</taxon>
        <taxon>Thermoactinomycetaceae</taxon>
        <taxon>Hazenella</taxon>
    </lineage>
</organism>
<protein>
    <submittedName>
        <fullName evidence="2">Uncharacterized protein</fullName>
    </submittedName>
</protein>
<dbReference type="RefSeq" id="WP_131923723.1">
    <property type="nucleotide sequence ID" value="NZ_SMAG01000002.1"/>
</dbReference>
<evidence type="ECO:0000313" key="2">
    <source>
        <dbReference type="EMBL" id="TCS95744.1"/>
    </source>
</evidence>
<evidence type="ECO:0000313" key="3">
    <source>
        <dbReference type="Proteomes" id="UP000294937"/>
    </source>
</evidence>
<keyword evidence="1" id="KW-0812">Transmembrane</keyword>